<comment type="similarity">
    <text evidence="1">Belongs to the SGT family.</text>
</comment>
<dbReference type="OrthoDB" id="2335338at2759"/>
<feature type="domain" description="SGTA homodimerisation" evidence="6">
    <location>
        <begin position="5"/>
        <end position="65"/>
    </location>
</feature>
<accession>A0A226DG85</accession>
<feature type="compositionally biased region" description="Basic and acidic residues" evidence="5">
    <location>
        <begin position="341"/>
        <end position="350"/>
    </location>
</feature>
<feature type="compositionally biased region" description="Low complexity" evidence="5">
    <location>
        <begin position="281"/>
        <end position="297"/>
    </location>
</feature>
<evidence type="ECO:0000256" key="1">
    <source>
        <dbReference type="ARBA" id="ARBA00008175"/>
    </source>
</evidence>
<feature type="region of interest" description="Disordered" evidence="5">
    <location>
        <begin position="275"/>
        <end position="302"/>
    </location>
</feature>
<evidence type="ECO:0000256" key="3">
    <source>
        <dbReference type="ARBA" id="ARBA00022803"/>
    </source>
</evidence>
<dbReference type="InterPro" id="IPR019734">
    <property type="entry name" value="TPR_rpt"/>
</dbReference>
<evidence type="ECO:0000256" key="5">
    <source>
        <dbReference type="SAM" id="MobiDB-lite"/>
    </source>
</evidence>
<evidence type="ECO:0000313" key="7">
    <source>
        <dbReference type="EMBL" id="OXA44150.1"/>
    </source>
</evidence>
<dbReference type="OMA" id="DMARNMM"/>
<keyword evidence="3 4" id="KW-0802">TPR repeat</keyword>
<comment type="caution">
    <text evidence="7">The sequence shown here is derived from an EMBL/GenBank/DDBJ whole genome shotgun (WGS) entry which is preliminary data.</text>
</comment>
<evidence type="ECO:0000259" key="6">
    <source>
        <dbReference type="Pfam" id="PF16546"/>
    </source>
</evidence>
<feature type="repeat" description="TPR" evidence="4">
    <location>
        <begin position="106"/>
        <end position="139"/>
    </location>
</feature>
<evidence type="ECO:0000256" key="4">
    <source>
        <dbReference type="PROSITE-ProRule" id="PRU00339"/>
    </source>
</evidence>
<dbReference type="GO" id="GO:0072380">
    <property type="term" value="C:TRC complex"/>
    <property type="evidence" value="ECO:0007669"/>
    <property type="project" value="TreeGrafter"/>
</dbReference>
<organism evidence="7 8">
    <name type="scientific">Folsomia candida</name>
    <name type="common">Springtail</name>
    <dbReference type="NCBI Taxonomy" id="158441"/>
    <lineage>
        <taxon>Eukaryota</taxon>
        <taxon>Metazoa</taxon>
        <taxon>Ecdysozoa</taxon>
        <taxon>Arthropoda</taxon>
        <taxon>Hexapoda</taxon>
        <taxon>Collembola</taxon>
        <taxon>Entomobryomorpha</taxon>
        <taxon>Isotomoidea</taxon>
        <taxon>Isotomidae</taxon>
        <taxon>Proisotominae</taxon>
        <taxon>Folsomia</taxon>
    </lineage>
</organism>
<evidence type="ECO:0000256" key="2">
    <source>
        <dbReference type="ARBA" id="ARBA00022737"/>
    </source>
</evidence>
<reference evidence="7 8" key="1">
    <citation type="submission" date="2015-12" db="EMBL/GenBank/DDBJ databases">
        <title>The genome of Folsomia candida.</title>
        <authorList>
            <person name="Faddeeva A."/>
            <person name="Derks M.F."/>
            <person name="Anvar Y."/>
            <person name="Smit S."/>
            <person name="Van Straalen N."/>
            <person name="Roelofs D."/>
        </authorList>
    </citation>
    <scope>NUCLEOTIDE SEQUENCE [LARGE SCALE GENOMIC DNA]</scope>
    <source>
        <strain evidence="7 8">VU population</strain>
        <tissue evidence="7">Whole body</tissue>
    </source>
</reference>
<dbReference type="STRING" id="158441.A0A226DG85"/>
<dbReference type="SMART" id="SM00028">
    <property type="entry name" value="TPR"/>
    <property type="match status" value="3"/>
</dbReference>
<dbReference type="Gene3D" id="1.20.5.420">
    <property type="entry name" value="Immunoglobulin FC, subunit C"/>
    <property type="match status" value="1"/>
</dbReference>
<dbReference type="PANTHER" id="PTHR45831">
    <property type="entry name" value="LD24721P"/>
    <property type="match status" value="1"/>
</dbReference>
<dbReference type="SUPFAM" id="SSF48452">
    <property type="entry name" value="TPR-like"/>
    <property type="match status" value="1"/>
</dbReference>
<gene>
    <name evidence="7" type="ORF">Fcan01_21303</name>
</gene>
<dbReference type="Pfam" id="PF00515">
    <property type="entry name" value="TPR_1"/>
    <property type="match status" value="1"/>
</dbReference>
<dbReference type="Proteomes" id="UP000198287">
    <property type="component" value="Unassembled WGS sequence"/>
</dbReference>
<feature type="compositionally biased region" description="Polar residues" evidence="5">
    <location>
        <begin position="331"/>
        <end position="340"/>
    </location>
</feature>
<dbReference type="GO" id="GO:0016020">
    <property type="term" value="C:membrane"/>
    <property type="evidence" value="ECO:0007669"/>
    <property type="project" value="TreeGrafter"/>
</dbReference>
<feature type="region of interest" description="Disordered" evidence="5">
    <location>
        <begin position="327"/>
        <end position="350"/>
    </location>
</feature>
<dbReference type="InterPro" id="IPR047150">
    <property type="entry name" value="SGT"/>
</dbReference>
<dbReference type="Gene3D" id="1.25.40.10">
    <property type="entry name" value="Tetratricopeptide repeat domain"/>
    <property type="match status" value="1"/>
</dbReference>
<dbReference type="AlphaFoldDB" id="A0A226DG85"/>
<dbReference type="InterPro" id="IPR032374">
    <property type="entry name" value="SGTA_dimer"/>
</dbReference>
<keyword evidence="8" id="KW-1185">Reference proteome</keyword>
<dbReference type="PANTHER" id="PTHR45831:SF2">
    <property type="entry name" value="LD24721P"/>
    <property type="match status" value="1"/>
</dbReference>
<sequence length="350" mass="38570">MDARKKRIVLGILEFLGEEYNLASTSTDAKESLEVALQCLETAFSIGSQDRQQSPGHKTLRQLYDEADGARGGGDTPANDTMYLGIDIGPEYPLPAEATEEQKAQAEEFKTRGNDAMKNSNYSDAMGNYNRAVELDGRNSVYFCNRAAAAMKLEQFDQSLRDCQIAIRLQPKYARAYGRMGVTYSSRNMHIEAIMCYKKALALEPNNESYMTNLRYSQSMIAQQATQTEAAAAEPNNPMGGLESMMRNPNLVNMASQMLRDPAMNNMIQNLMGGLMNPNSAAAPQQQQQQPTEAAAPPQMPGLQDLMMMGQQIANTIRANNPQLADELNLNIGNPPNSRNPDNHDNAPES</sequence>
<dbReference type="PROSITE" id="PS50005">
    <property type="entry name" value="TPR"/>
    <property type="match status" value="2"/>
</dbReference>
<feature type="repeat" description="TPR" evidence="4">
    <location>
        <begin position="174"/>
        <end position="207"/>
    </location>
</feature>
<dbReference type="GO" id="GO:0060090">
    <property type="term" value="F:molecular adaptor activity"/>
    <property type="evidence" value="ECO:0007669"/>
    <property type="project" value="TreeGrafter"/>
</dbReference>
<dbReference type="GO" id="GO:0006620">
    <property type="term" value="P:post-translational protein targeting to endoplasmic reticulum membrane"/>
    <property type="evidence" value="ECO:0007669"/>
    <property type="project" value="TreeGrafter"/>
</dbReference>
<evidence type="ECO:0000313" key="8">
    <source>
        <dbReference type="Proteomes" id="UP000198287"/>
    </source>
</evidence>
<protein>
    <submittedName>
        <fullName evidence="7">Small glutamine-rich tetratricopeptide repeat-containing protein alpha</fullName>
    </submittedName>
</protein>
<proteinExistence type="inferred from homology"/>
<dbReference type="EMBL" id="LNIX01000020">
    <property type="protein sequence ID" value="OXA44150.1"/>
    <property type="molecule type" value="Genomic_DNA"/>
</dbReference>
<name>A0A226DG85_FOLCA</name>
<keyword evidence="2" id="KW-0677">Repeat</keyword>
<dbReference type="InterPro" id="IPR011990">
    <property type="entry name" value="TPR-like_helical_dom_sf"/>
</dbReference>
<dbReference type="Pfam" id="PF16546">
    <property type="entry name" value="SGTA_dimer"/>
    <property type="match status" value="1"/>
</dbReference>